<name>A0AA88LMW3_CHASR</name>
<gene>
    <name evidence="2" type="ORF">Q5P01_000920</name>
</gene>
<feature type="region of interest" description="Disordered" evidence="1">
    <location>
        <begin position="156"/>
        <end position="182"/>
    </location>
</feature>
<proteinExistence type="predicted"/>
<accession>A0AA88LMW3</accession>
<keyword evidence="3" id="KW-1185">Reference proteome</keyword>
<feature type="compositionally biased region" description="Basic and acidic residues" evidence="1">
    <location>
        <begin position="357"/>
        <end position="369"/>
    </location>
</feature>
<reference evidence="2" key="1">
    <citation type="submission" date="2023-07" db="EMBL/GenBank/DDBJ databases">
        <title>Chromosome-level Genome Assembly of Striped Snakehead (Channa striata).</title>
        <authorList>
            <person name="Liu H."/>
        </authorList>
    </citation>
    <scope>NUCLEOTIDE SEQUENCE</scope>
    <source>
        <strain evidence="2">Gz</strain>
        <tissue evidence="2">Muscle</tissue>
    </source>
</reference>
<feature type="compositionally biased region" description="Basic residues" evidence="1">
    <location>
        <begin position="394"/>
        <end position="407"/>
    </location>
</feature>
<feature type="region of interest" description="Disordered" evidence="1">
    <location>
        <begin position="21"/>
        <end position="52"/>
    </location>
</feature>
<dbReference type="Proteomes" id="UP001187415">
    <property type="component" value="Unassembled WGS sequence"/>
</dbReference>
<feature type="compositionally biased region" description="Polar residues" evidence="1">
    <location>
        <begin position="172"/>
        <end position="182"/>
    </location>
</feature>
<organism evidence="2 3">
    <name type="scientific">Channa striata</name>
    <name type="common">Snakehead murrel</name>
    <name type="synonym">Ophicephalus striatus</name>
    <dbReference type="NCBI Taxonomy" id="64152"/>
    <lineage>
        <taxon>Eukaryota</taxon>
        <taxon>Metazoa</taxon>
        <taxon>Chordata</taxon>
        <taxon>Craniata</taxon>
        <taxon>Vertebrata</taxon>
        <taxon>Euteleostomi</taxon>
        <taxon>Actinopterygii</taxon>
        <taxon>Neopterygii</taxon>
        <taxon>Teleostei</taxon>
        <taxon>Neoteleostei</taxon>
        <taxon>Acanthomorphata</taxon>
        <taxon>Anabantaria</taxon>
        <taxon>Anabantiformes</taxon>
        <taxon>Channoidei</taxon>
        <taxon>Channidae</taxon>
        <taxon>Channa</taxon>
    </lineage>
</organism>
<evidence type="ECO:0000256" key="1">
    <source>
        <dbReference type="SAM" id="MobiDB-lite"/>
    </source>
</evidence>
<feature type="region of interest" description="Disordered" evidence="1">
    <location>
        <begin position="289"/>
        <end position="308"/>
    </location>
</feature>
<dbReference type="AlphaFoldDB" id="A0AA88LMW3"/>
<comment type="caution">
    <text evidence="2">The sequence shown here is derived from an EMBL/GenBank/DDBJ whole genome shotgun (WGS) entry which is preliminary data.</text>
</comment>
<feature type="compositionally biased region" description="Low complexity" evidence="1">
    <location>
        <begin position="161"/>
        <end position="171"/>
    </location>
</feature>
<protein>
    <submittedName>
        <fullName evidence="2">Uncharacterized protein</fullName>
    </submittedName>
</protein>
<evidence type="ECO:0000313" key="2">
    <source>
        <dbReference type="EMBL" id="KAK2813055.1"/>
    </source>
</evidence>
<dbReference type="EMBL" id="JAUPFM010000111">
    <property type="protein sequence ID" value="KAK2813055.1"/>
    <property type="molecule type" value="Genomic_DNA"/>
</dbReference>
<evidence type="ECO:0000313" key="3">
    <source>
        <dbReference type="Proteomes" id="UP001187415"/>
    </source>
</evidence>
<sequence length="664" mass="71891">MRARGLDPFLASRCPAAPVDERHWRRRSVPPGESGSRRARNAGIASEERAARAPVVEQPCPVSARRGSSGWAIPQHDTRAAACPYLKANYTAGVSRLRSGSEVRQGLVAHPKPSGFQRLESSRTRELSRGIVALTGGPPRTNGTFGTRRRVLNLRREAKSARSSSSFGPARVSSSGPSELTVRGSSSRACVLGRGVRFRRDRTPCSVALDSAVSRADLLRCLARQRAFSALASWSTASGAARKARTAARLRSALLLNRLGEGDARENATSRTTRRFSIALSGCTTRPARARLPGEKEVADPGLARSGAEEPRPFTALLWWVRSRFFLEVELPGRDAARTPSGGGEPTGVAPRRRSGRGGEQRARREGAGRRAAVGDLGRPSAEADRDRAGNTLRWRRRAAAKKRGGGKKLGEKGARSLALFGEAAPSRNYTYHEFNNLAGTLTGGPKAFPYAFTVRRRRVNFSDSELLPEPRRPRGPFACLRAVGLDQPVLLMEDPWTGTPASECSCREAREQAEPGRGPQVLSGLQREVLQRGGSFDQNLGIPGPGVQRGRGHCESLLRLAKVSAQRARGSGDLANLGDSLGKIAVYQRAAVSKPKLSMRLLWYLPTELCSFEGIEAYRPLLEEIEKASLGYTLLVPSRGLALRAVRAERLDRSRGETSVLGS</sequence>
<feature type="region of interest" description="Disordered" evidence="1">
    <location>
        <begin position="334"/>
        <end position="412"/>
    </location>
</feature>